<organism evidence="1 2">
    <name type="scientific">Streptomyces polychromogenes</name>
    <dbReference type="NCBI Taxonomy" id="67342"/>
    <lineage>
        <taxon>Bacteria</taxon>
        <taxon>Bacillati</taxon>
        <taxon>Actinomycetota</taxon>
        <taxon>Actinomycetes</taxon>
        <taxon>Kitasatosporales</taxon>
        <taxon>Streptomycetaceae</taxon>
        <taxon>Streptomyces</taxon>
    </lineage>
</organism>
<keyword evidence="2" id="KW-1185">Reference proteome</keyword>
<name>A0ABN0V086_9ACTN</name>
<comment type="caution">
    <text evidence="1">The sequence shown here is derived from an EMBL/GenBank/DDBJ whole genome shotgun (WGS) entry which is preliminary data.</text>
</comment>
<protein>
    <submittedName>
        <fullName evidence="1">Uncharacterized protein</fullName>
    </submittedName>
</protein>
<evidence type="ECO:0000313" key="1">
    <source>
        <dbReference type="EMBL" id="GAA0268291.1"/>
    </source>
</evidence>
<dbReference type="RefSeq" id="WP_344150865.1">
    <property type="nucleotide sequence ID" value="NZ_BAAABV010000002.1"/>
</dbReference>
<evidence type="ECO:0000313" key="2">
    <source>
        <dbReference type="Proteomes" id="UP001501867"/>
    </source>
</evidence>
<reference evidence="1 2" key="1">
    <citation type="journal article" date="2019" name="Int. J. Syst. Evol. Microbiol.">
        <title>The Global Catalogue of Microorganisms (GCM) 10K type strain sequencing project: providing services to taxonomists for standard genome sequencing and annotation.</title>
        <authorList>
            <consortium name="The Broad Institute Genomics Platform"/>
            <consortium name="The Broad Institute Genome Sequencing Center for Infectious Disease"/>
            <person name="Wu L."/>
            <person name="Ma J."/>
        </authorList>
    </citation>
    <scope>NUCLEOTIDE SEQUENCE [LARGE SCALE GENOMIC DNA]</scope>
    <source>
        <strain evidence="1 2">JCM 4505</strain>
    </source>
</reference>
<gene>
    <name evidence="1" type="ORF">GCM10010302_02510</name>
</gene>
<dbReference type="EMBL" id="BAAABV010000002">
    <property type="protein sequence ID" value="GAA0268291.1"/>
    <property type="molecule type" value="Genomic_DNA"/>
</dbReference>
<accession>A0ABN0V086</accession>
<sequence length="447" mass="48800">MSLLPYARTVGDSTLPYWHRSEPQLTAFHLDPSYTRLKEEFPQTWTNLVKAKSYLDALALSDSHEGFGTEQHAEYTRELTGRVAREFEEIASAERQPGGRPALAAAAAEAGRLFTAYAQTGEWATHTVHEPVQGEPWLYCGPLNTWGSRTTKVPVGLLIAVEDLDLQVHIDAVDAEFETVTATVAAAHGVAPVFIDARPAMRTMDLLLGGGETSFGHKNFAHFFPLESPEGQVAGDDFTVVFTNVHRARIERCSLPLFEAALGDRAIEPVPSVDRLLAASLAWFRCHDFGHFWRASRDAGKTWVGDNGLTPFECMSLEETYADTLGLLCAARLVDGGDLSAAYNVELIRYLSRDSRRFADTVAATVGIGWLAEAGIELPASLPLWLDKGADALAELARTLHRVLWVEGASAQDVARLAAASTAGREVARTYEDLFSAIPTDLVFIQG</sequence>
<dbReference type="Proteomes" id="UP001501867">
    <property type="component" value="Unassembled WGS sequence"/>
</dbReference>
<proteinExistence type="predicted"/>